<feature type="transmembrane region" description="Helical" evidence="6">
    <location>
        <begin position="174"/>
        <end position="195"/>
    </location>
</feature>
<accession>A0A6P2BV87</accession>
<dbReference type="Pfam" id="PF13520">
    <property type="entry name" value="AA_permease_2"/>
    <property type="match status" value="1"/>
</dbReference>
<feature type="transmembrane region" description="Helical" evidence="6">
    <location>
        <begin position="143"/>
        <end position="162"/>
    </location>
</feature>
<feature type="transmembrane region" description="Helical" evidence="6">
    <location>
        <begin position="33"/>
        <end position="56"/>
    </location>
</feature>
<evidence type="ECO:0000256" key="4">
    <source>
        <dbReference type="ARBA" id="ARBA00022989"/>
    </source>
</evidence>
<dbReference type="InterPro" id="IPR002293">
    <property type="entry name" value="AA/rel_permease1"/>
</dbReference>
<keyword evidence="4 6" id="KW-1133">Transmembrane helix</keyword>
<dbReference type="Proteomes" id="UP000460272">
    <property type="component" value="Unassembled WGS sequence"/>
</dbReference>
<keyword evidence="8" id="KW-1185">Reference proteome</keyword>
<evidence type="ECO:0000256" key="5">
    <source>
        <dbReference type="ARBA" id="ARBA00023136"/>
    </source>
</evidence>
<evidence type="ECO:0000256" key="6">
    <source>
        <dbReference type="SAM" id="Phobius"/>
    </source>
</evidence>
<feature type="transmembrane region" description="Helical" evidence="6">
    <location>
        <begin position="290"/>
        <end position="323"/>
    </location>
</feature>
<sequence>MDQVTTSPAEDAELSKFGYRQQFTRSLHHFESFAVAFSFISITTGIFTTYAFALTVGGTRSVWTWLIVVVGQALVAMLYGALSSRIPLSGFSYQWASRLASPHVGWWFGWTSFAFLTIVTVSVDYGLIQVAFQPLIGETYTPTSAALETLVVLAIQAALIITSTRVTTRVNNTAVATEIVGIVGLTVALVIVAAVRGLGHWSNLTSTGPVPAVGYYAWLGPFMLATLLGAYTIVGFESASNLAEETHEPHKVIPRAMVRAVLLSGAVGFVFLLVLAFATDKGAYSSSAPVAFIVGAVLGTVMQKIFLIFVVVSIFACGLVIMVTNGRLIFSMARDRRLPGHQFLNQVPRPEGGPSWATVLAATLGGIIVLVLLANTNALFTLFTASTIMPALLYAGTTLLYIATRRGHGIYGRWEWPVIAGAVIWLAYELIVLIGPGAFRDAQYYVAGALGLGLVFYIVQLVTEPAAMRVEPGADAE</sequence>
<evidence type="ECO:0000313" key="8">
    <source>
        <dbReference type="Proteomes" id="UP000460272"/>
    </source>
</evidence>
<proteinExistence type="predicted"/>
<dbReference type="AlphaFoldDB" id="A0A6P2BV87"/>
<organism evidence="7 8">
    <name type="scientific">Trebonia kvetii</name>
    <dbReference type="NCBI Taxonomy" id="2480626"/>
    <lineage>
        <taxon>Bacteria</taxon>
        <taxon>Bacillati</taxon>
        <taxon>Actinomycetota</taxon>
        <taxon>Actinomycetes</taxon>
        <taxon>Streptosporangiales</taxon>
        <taxon>Treboniaceae</taxon>
        <taxon>Trebonia</taxon>
    </lineage>
</organism>
<comment type="caution">
    <text evidence="7">The sequence shown here is derived from an EMBL/GenBank/DDBJ whole genome shotgun (WGS) entry which is preliminary data.</text>
</comment>
<evidence type="ECO:0000256" key="1">
    <source>
        <dbReference type="ARBA" id="ARBA00004141"/>
    </source>
</evidence>
<dbReference type="GO" id="GO:0022857">
    <property type="term" value="F:transmembrane transporter activity"/>
    <property type="evidence" value="ECO:0007669"/>
    <property type="project" value="InterPro"/>
</dbReference>
<dbReference type="EMBL" id="RPFW01000005">
    <property type="protein sequence ID" value="TVZ02607.1"/>
    <property type="molecule type" value="Genomic_DNA"/>
</dbReference>
<feature type="transmembrane region" description="Helical" evidence="6">
    <location>
        <begin position="380"/>
        <end position="402"/>
    </location>
</feature>
<name>A0A6P2BV87_9ACTN</name>
<keyword evidence="3 6" id="KW-0812">Transmembrane</keyword>
<evidence type="ECO:0000256" key="2">
    <source>
        <dbReference type="ARBA" id="ARBA00022448"/>
    </source>
</evidence>
<evidence type="ECO:0000313" key="7">
    <source>
        <dbReference type="EMBL" id="TVZ02607.1"/>
    </source>
</evidence>
<dbReference type="RefSeq" id="WP_145857782.1">
    <property type="nucleotide sequence ID" value="NZ_RPFW01000005.1"/>
</dbReference>
<reference evidence="7 8" key="1">
    <citation type="submission" date="2018-11" db="EMBL/GenBank/DDBJ databases">
        <title>Trebonia kvetii gen.nov., sp.nov., a novel acidophilic actinobacterium, and proposal of the new actinobacterial family Treboniaceae fam. nov.</title>
        <authorList>
            <person name="Rapoport D."/>
            <person name="Sagova-Mareckova M."/>
            <person name="Sedlacek I."/>
            <person name="Provaznik J."/>
            <person name="Kralova S."/>
            <person name="Pavlinic D."/>
            <person name="Benes V."/>
            <person name="Kopecky J."/>
        </authorList>
    </citation>
    <scope>NUCLEOTIDE SEQUENCE [LARGE SCALE GENOMIC DNA]</scope>
    <source>
        <strain evidence="7 8">15Tr583</strain>
    </source>
</reference>
<keyword evidence="5 6" id="KW-0472">Membrane</keyword>
<dbReference type="Gene3D" id="1.20.1740.10">
    <property type="entry name" value="Amino acid/polyamine transporter I"/>
    <property type="match status" value="1"/>
</dbReference>
<protein>
    <submittedName>
        <fullName evidence="7">Amino acid permease</fullName>
    </submittedName>
</protein>
<dbReference type="PIRSF" id="PIRSF006060">
    <property type="entry name" value="AA_transporter"/>
    <property type="match status" value="1"/>
</dbReference>
<feature type="transmembrane region" description="Helical" evidence="6">
    <location>
        <begin position="356"/>
        <end position="374"/>
    </location>
</feature>
<dbReference type="OrthoDB" id="8274074at2"/>
<feature type="transmembrane region" description="Helical" evidence="6">
    <location>
        <begin position="442"/>
        <end position="459"/>
    </location>
</feature>
<evidence type="ECO:0000256" key="3">
    <source>
        <dbReference type="ARBA" id="ARBA00022692"/>
    </source>
</evidence>
<dbReference type="PANTHER" id="PTHR45649">
    <property type="entry name" value="AMINO-ACID PERMEASE BAT1"/>
    <property type="match status" value="1"/>
</dbReference>
<dbReference type="PANTHER" id="PTHR45649:SF26">
    <property type="entry name" value="OS04G0435100 PROTEIN"/>
    <property type="match status" value="1"/>
</dbReference>
<feature type="transmembrane region" description="Helical" evidence="6">
    <location>
        <begin position="62"/>
        <end position="82"/>
    </location>
</feature>
<feature type="transmembrane region" description="Helical" evidence="6">
    <location>
        <begin position="103"/>
        <end position="123"/>
    </location>
</feature>
<dbReference type="GO" id="GO:0016020">
    <property type="term" value="C:membrane"/>
    <property type="evidence" value="ECO:0007669"/>
    <property type="project" value="UniProtKB-SubCell"/>
</dbReference>
<comment type="subcellular location">
    <subcellularLocation>
        <location evidence="1">Membrane</location>
        <topology evidence="1">Multi-pass membrane protein</topology>
    </subcellularLocation>
</comment>
<feature type="transmembrane region" description="Helical" evidence="6">
    <location>
        <begin position="257"/>
        <end position="278"/>
    </location>
</feature>
<feature type="transmembrane region" description="Helical" evidence="6">
    <location>
        <begin position="414"/>
        <end position="436"/>
    </location>
</feature>
<feature type="transmembrane region" description="Helical" evidence="6">
    <location>
        <begin position="215"/>
        <end position="236"/>
    </location>
</feature>
<gene>
    <name evidence="7" type="ORF">EAS64_27945</name>
</gene>
<keyword evidence="2" id="KW-0813">Transport</keyword>